<dbReference type="PANTHER" id="PTHR40465">
    <property type="entry name" value="CHROMOSOME 1, WHOLE GENOME SHOTGUN SEQUENCE"/>
    <property type="match status" value="1"/>
</dbReference>
<reference evidence="3" key="1">
    <citation type="submission" date="2022-08" db="EMBL/GenBank/DDBJ databases">
        <authorList>
            <consortium name="DOE Joint Genome Institute"/>
            <person name="Min B."/>
            <person name="Riley R."/>
            <person name="Sierra-Patev S."/>
            <person name="Naranjo-Ortiz M."/>
            <person name="Looney B."/>
            <person name="Konkel Z."/>
            <person name="Slot J.C."/>
            <person name="Sakamoto Y."/>
            <person name="Steenwyk J.L."/>
            <person name="Rokas A."/>
            <person name="Carro J."/>
            <person name="Camarero S."/>
            <person name="Ferreira P."/>
            <person name="Molpeceres G."/>
            <person name="Ruiz-Duenas F.J."/>
            <person name="Serrano A."/>
            <person name="Henrissat B."/>
            <person name="Drula E."/>
            <person name="Hughes K.W."/>
            <person name="Mata J.L."/>
            <person name="Ishikawa N.K."/>
            <person name="Vargas-Isla R."/>
            <person name="Ushijima S."/>
            <person name="Smith C.A."/>
            <person name="Ahrendt S."/>
            <person name="Andreopoulos W."/>
            <person name="He G."/>
            <person name="Labutti K."/>
            <person name="Lipzen A."/>
            <person name="Ng V."/>
            <person name="Sandor L."/>
            <person name="Barry K."/>
            <person name="Martinez A.T."/>
            <person name="Xiao Y."/>
            <person name="Gibbons J.G."/>
            <person name="Terashima K."/>
            <person name="Hibbett D.S."/>
            <person name="Grigoriev I.V."/>
        </authorList>
    </citation>
    <scope>NUCLEOTIDE SEQUENCE</scope>
    <source>
        <strain evidence="3">TFB10827</strain>
    </source>
</reference>
<feature type="transmembrane region" description="Helical" evidence="1">
    <location>
        <begin position="123"/>
        <end position="143"/>
    </location>
</feature>
<feature type="domain" description="DUF6534" evidence="2">
    <location>
        <begin position="207"/>
        <end position="293"/>
    </location>
</feature>
<keyword evidence="1" id="KW-0472">Membrane</keyword>
<feature type="transmembrane region" description="Helical" evidence="1">
    <location>
        <begin position="155"/>
        <end position="183"/>
    </location>
</feature>
<dbReference type="EMBL" id="MU790905">
    <property type="protein sequence ID" value="KAJ3992069.1"/>
    <property type="molecule type" value="Genomic_DNA"/>
</dbReference>
<organism evidence="3 4">
    <name type="scientific">Lentinula boryana</name>
    <dbReference type="NCBI Taxonomy" id="40481"/>
    <lineage>
        <taxon>Eukaryota</taxon>
        <taxon>Fungi</taxon>
        <taxon>Dikarya</taxon>
        <taxon>Basidiomycota</taxon>
        <taxon>Agaricomycotina</taxon>
        <taxon>Agaricomycetes</taxon>
        <taxon>Agaricomycetidae</taxon>
        <taxon>Agaricales</taxon>
        <taxon>Marasmiineae</taxon>
        <taxon>Omphalotaceae</taxon>
        <taxon>Lentinula</taxon>
    </lineage>
</organism>
<evidence type="ECO:0000313" key="4">
    <source>
        <dbReference type="Proteomes" id="UP001163828"/>
    </source>
</evidence>
<gene>
    <name evidence="3" type="ORF">F5050DRAFT_1861156</name>
</gene>
<dbReference type="InterPro" id="IPR045339">
    <property type="entry name" value="DUF6534"/>
</dbReference>
<dbReference type="Pfam" id="PF20152">
    <property type="entry name" value="DUF6534"/>
    <property type="match status" value="1"/>
</dbReference>
<comment type="caution">
    <text evidence="3">The sequence shown here is derived from an EMBL/GenBank/DDBJ whole genome shotgun (WGS) entry which is preliminary data.</text>
</comment>
<evidence type="ECO:0000259" key="2">
    <source>
        <dbReference type="Pfam" id="PF20152"/>
    </source>
</evidence>
<protein>
    <recommendedName>
        <fullName evidence="2">DUF6534 domain-containing protein</fullName>
    </recommendedName>
</protein>
<accession>A0ABQ8Q2I3</accession>
<evidence type="ECO:0000313" key="3">
    <source>
        <dbReference type="EMBL" id="KAJ3992069.1"/>
    </source>
</evidence>
<feature type="transmembrane region" description="Helical" evidence="1">
    <location>
        <begin position="20"/>
        <end position="49"/>
    </location>
</feature>
<name>A0ABQ8Q2I3_9AGAR</name>
<evidence type="ECO:0000256" key="1">
    <source>
        <dbReference type="SAM" id="Phobius"/>
    </source>
</evidence>
<feature type="transmembrane region" description="Helical" evidence="1">
    <location>
        <begin position="269"/>
        <end position="289"/>
    </location>
</feature>
<keyword evidence="4" id="KW-1185">Reference proteome</keyword>
<feature type="transmembrane region" description="Helical" evidence="1">
    <location>
        <begin position="243"/>
        <end position="263"/>
    </location>
</feature>
<keyword evidence="1" id="KW-0812">Transmembrane</keyword>
<proteinExistence type="predicted"/>
<feature type="transmembrane region" description="Helical" evidence="1">
    <location>
        <begin position="195"/>
        <end position="222"/>
    </location>
</feature>
<dbReference type="PANTHER" id="PTHR40465:SF1">
    <property type="entry name" value="DUF6534 DOMAIN-CONTAINING PROTEIN"/>
    <property type="match status" value="1"/>
</dbReference>
<sequence>MMLEFLAMLTTLEDSPGIDMSAIFAPFFWGFFVSIFLGGITIVQAYMYFPHPTDTRSVQVLVSLLEAPELTTERVMLTELLWLGVGGNILDLISSALVAQSLYYYLIPHFGSTEPLRTITPELSAECLISGILTFTSQMYFVYQIHSVKHNGILAWTILVVLTLFAIITFVGGIGCVATMYVFAYGVLADRSKDFAIFFGVAKGFGAVTDIMATIAMCTYLSNAKTGFSTHTDSLIKGLIQYIIERGAVVTLIQTLLLITFFAAPNNLYWLAFHINVTKLYANTFFCMLNARKTLWKKHAPNNNSMLSSNGIDLRTTRFEGSGKSFALSSLQREVQEPEMPTITKSVVISEV</sequence>
<dbReference type="Proteomes" id="UP001163828">
    <property type="component" value="Unassembled WGS sequence"/>
</dbReference>
<feature type="transmembrane region" description="Helical" evidence="1">
    <location>
        <begin position="80"/>
        <end position="103"/>
    </location>
</feature>
<keyword evidence="1" id="KW-1133">Transmembrane helix</keyword>